<reference evidence="3" key="1">
    <citation type="journal article" date="2019" name="Int. J. Syst. Evol. Microbiol.">
        <title>The Global Catalogue of Microorganisms (GCM) 10K type strain sequencing project: providing services to taxonomists for standard genome sequencing and annotation.</title>
        <authorList>
            <consortium name="The Broad Institute Genomics Platform"/>
            <consortium name="The Broad Institute Genome Sequencing Center for Infectious Disease"/>
            <person name="Wu L."/>
            <person name="Ma J."/>
        </authorList>
    </citation>
    <scope>NUCLEOTIDE SEQUENCE [LARGE SCALE GENOMIC DNA]</scope>
    <source>
        <strain evidence="3">CECT 8010</strain>
    </source>
</reference>
<dbReference type="Proteomes" id="UP001595906">
    <property type="component" value="Unassembled WGS sequence"/>
</dbReference>
<organism evidence="2 3">
    <name type="scientific">Parasediminibacterium paludis</name>
    <dbReference type="NCBI Taxonomy" id="908966"/>
    <lineage>
        <taxon>Bacteria</taxon>
        <taxon>Pseudomonadati</taxon>
        <taxon>Bacteroidota</taxon>
        <taxon>Chitinophagia</taxon>
        <taxon>Chitinophagales</taxon>
        <taxon>Chitinophagaceae</taxon>
        <taxon>Parasediminibacterium</taxon>
    </lineage>
</organism>
<proteinExistence type="predicted"/>
<protein>
    <submittedName>
        <fullName evidence="2">Uncharacterized protein</fullName>
    </submittedName>
</protein>
<sequence length="201" mass="23063">MPNFKPRFSLLFLIAIALLVTGIFNTYQFWWSDKVDKSTFRIIISFLTLGSSALLLSYLLTLVFFVPANIQFDFLALAGKGNFLEVVKEIGNKKAQQIITKNMVLYFAILITLTFSVLASLKAFEKYQLSHFGIIENAIINNVSKSLKGFEITVIGYNYGSKHYAKELYLNNYRKGEKHQIIFSKNNPQIIVWYDDFLKGD</sequence>
<dbReference type="RefSeq" id="WP_379013044.1">
    <property type="nucleotide sequence ID" value="NZ_JBHSDC010000009.1"/>
</dbReference>
<dbReference type="EMBL" id="JBHSDC010000009">
    <property type="protein sequence ID" value="MFC4231535.1"/>
    <property type="molecule type" value="Genomic_DNA"/>
</dbReference>
<evidence type="ECO:0000313" key="2">
    <source>
        <dbReference type="EMBL" id="MFC4231535.1"/>
    </source>
</evidence>
<keyword evidence="1" id="KW-1133">Transmembrane helix</keyword>
<feature type="transmembrane region" description="Helical" evidence="1">
    <location>
        <begin position="103"/>
        <end position="121"/>
    </location>
</feature>
<name>A0ABV8PXN5_9BACT</name>
<evidence type="ECO:0000256" key="1">
    <source>
        <dbReference type="SAM" id="Phobius"/>
    </source>
</evidence>
<accession>A0ABV8PXN5</accession>
<keyword evidence="1" id="KW-0812">Transmembrane</keyword>
<keyword evidence="3" id="KW-1185">Reference proteome</keyword>
<keyword evidence="1" id="KW-0472">Membrane</keyword>
<comment type="caution">
    <text evidence="2">The sequence shown here is derived from an EMBL/GenBank/DDBJ whole genome shotgun (WGS) entry which is preliminary data.</text>
</comment>
<evidence type="ECO:0000313" key="3">
    <source>
        <dbReference type="Proteomes" id="UP001595906"/>
    </source>
</evidence>
<feature type="transmembrane region" description="Helical" evidence="1">
    <location>
        <begin position="42"/>
        <end position="66"/>
    </location>
</feature>
<gene>
    <name evidence="2" type="ORF">ACFOW1_06525</name>
</gene>